<comment type="caution">
    <text evidence="1">The sequence shown here is derived from an EMBL/GenBank/DDBJ whole genome shotgun (WGS) entry which is preliminary data.</text>
</comment>
<evidence type="ECO:0000313" key="1">
    <source>
        <dbReference type="EMBL" id="KAH6828357.1"/>
    </source>
</evidence>
<keyword evidence="2" id="KW-1185">Reference proteome</keyword>
<gene>
    <name evidence="1" type="ORF">C2S53_014133</name>
</gene>
<evidence type="ECO:0000313" key="2">
    <source>
        <dbReference type="Proteomes" id="UP001190926"/>
    </source>
</evidence>
<organism evidence="1 2">
    <name type="scientific">Perilla frutescens var. hirtella</name>
    <name type="common">Perilla citriodora</name>
    <name type="synonym">Perilla setoyensis</name>
    <dbReference type="NCBI Taxonomy" id="608512"/>
    <lineage>
        <taxon>Eukaryota</taxon>
        <taxon>Viridiplantae</taxon>
        <taxon>Streptophyta</taxon>
        <taxon>Embryophyta</taxon>
        <taxon>Tracheophyta</taxon>
        <taxon>Spermatophyta</taxon>
        <taxon>Magnoliopsida</taxon>
        <taxon>eudicotyledons</taxon>
        <taxon>Gunneridae</taxon>
        <taxon>Pentapetalae</taxon>
        <taxon>asterids</taxon>
        <taxon>lamiids</taxon>
        <taxon>Lamiales</taxon>
        <taxon>Lamiaceae</taxon>
        <taxon>Nepetoideae</taxon>
        <taxon>Elsholtzieae</taxon>
        <taxon>Perilla</taxon>
    </lineage>
</organism>
<dbReference type="Proteomes" id="UP001190926">
    <property type="component" value="Unassembled WGS sequence"/>
</dbReference>
<dbReference type="EMBL" id="SDAM02000126">
    <property type="protein sequence ID" value="KAH6828357.1"/>
    <property type="molecule type" value="Genomic_DNA"/>
</dbReference>
<accession>A0AAD4P787</accession>
<protein>
    <submittedName>
        <fullName evidence="1">Transducin/WD40 repeat-like superfamily protein</fullName>
    </submittedName>
</protein>
<reference evidence="1 2" key="1">
    <citation type="journal article" date="2021" name="Nat. Commun.">
        <title>Incipient diploidization of the medicinal plant Perilla within 10,000 years.</title>
        <authorList>
            <person name="Zhang Y."/>
            <person name="Shen Q."/>
            <person name="Leng L."/>
            <person name="Zhang D."/>
            <person name="Chen S."/>
            <person name="Shi Y."/>
            <person name="Ning Z."/>
            <person name="Chen S."/>
        </authorList>
    </citation>
    <scope>NUCLEOTIDE SEQUENCE [LARGE SCALE GENOMIC DNA]</scope>
    <source>
        <strain evidence="2">cv. PC099</strain>
    </source>
</reference>
<dbReference type="AlphaFoldDB" id="A0AAD4P787"/>
<proteinExistence type="predicted"/>
<name>A0AAD4P787_PERFH</name>
<sequence length="68" mass="7578">MILTKLAAEVHHQISAAFWNRAGERTWEISNLSLAPSSSSSRSQFKLFRGKRNTVTEKTQKITGATNS</sequence>